<dbReference type="InterPro" id="IPR007344">
    <property type="entry name" value="GrpB/CoaE"/>
</dbReference>
<name>A0A9P4MV56_9PLEO</name>
<organism evidence="2 3">
    <name type="scientific">Delitschia confertaspora ATCC 74209</name>
    <dbReference type="NCBI Taxonomy" id="1513339"/>
    <lineage>
        <taxon>Eukaryota</taxon>
        <taxon>Fungi</taxon>
        <taxon>Dikarya</taxon>
        <taxon>Ascomycota</taxon>
        <taxon>Pezizomycotina</taxon>
        <taxon>Dothideomycetes</taxon>
        <taxon>Pleosporomycetidae</taxon>
        <taxon>Pleosporales</taxon>
        <taxon>Delitschiaceae</taxon>
        <taxon>Delitschia</taxon>
    </lineage>
</organism>
<dbReference type="InterPro" id="IPR016181">
    <property type="entry name" value="Acyl_CoA_acyltransferase"/>
</dbReference>
<dbReference type="PROSITE" id="PS51186">
    <property type="entry name" value="GNAT"/>
    <property type="match status" value="1"/>
</dbReference>
<evidence type="ECO:0000313" key="2">
    <source>
        <dbReference type="EMBL" id="KAF2204336.1"/>
    </source>
</evidence>
<dbReference type="AlphaFoldDB" id="A0A9P4MV56"/>
<dbReference type="Gene3D" id="3.30.460.10">
    <property type="entry name" value="Beta Polymerase, domain 2"/>
    <property type="match status" value="1"/>
</dbReference>
<dbReference type="PANTHER" id="PTHR34822">
    <property type="entry name" value="GRPB DOMAIN PROTEIN (AFU_ORTHOLOGUE AFUA_1G01530)"/>
    <property type="match status" value="1"/>
</dbReference>
<dbReference type="PANTHER" id="PTHR34822:SF1">
    <property type="entry name" value="GRPB FAMILY PROTEIN"/>
    <property type="match status" value="1"/>
</dbReference>
<sequence>MPVIVKPYDPLWPTQFLQIKARFESLFHSTPIISIEHIGGTSVPHLASKPIIDIDIIVSRLNLHATISTLESHGFLNFGDRGVKDRYALRDPEQEPLRNVYVVVENSFQLRNHLAVRDTLRKDAQLRAEYAAVKIKLASQDAISMPNYVEGKIAILQKILSISGMLTEQELFEIRNANLKGQRFSSINTERLVLREFSMDDIEAFHALESREEVVQFQSFGPKTLEDANKDVKTIIINAAESPREHYELAVLHDGKFIGRVGANVRRGVLNGEVMDIPHADLWFSFMPEAQRRGFATEAVRAFIPLLAAPMELEIECDPRNTGSWKLAEKLGFKRISLTERAFEIKGEMVGSLVYQKVIEV</sequence>
<dbReference type="Pfam" id="PF04229">
    <property type="entry name" value="GrpB"/>
    <property type="match status" value="1"/>
</dbReference>
<keyword evidence="3" id="KW-1185">Reference proteome</keyword>
<evidence type="ECO:0000313" key="3">
    <source>
        <dbReference type="Proteomes" id="UP000799536"/>
    </source>
</evidence>
<dbReference type="EMBL" id="ML993879">
    <property type="protein sequence ID" value="KAF2204336.1"/>
    <property type="molecule type" value="Genomic_DNA"/>
</dbReference>
<reference evidence="2" key="1">
    <citation type="journal article" date="2020" name="Stud. Mycol.">
        <title>101 Dothideomycetes genomes: a test case for predicting lifestyles and emergence of pathogens.</title>
        <authorList>
            <person name="Haridas S."/>
            <person name="Albert R."/>
            <person name="Binder M."/>
            <person name="Bloem J."/>
            <person name="Labutti K."/>
            <person name="Salamov A."/>
            <person name="Andreopoulos B."/>
            <person name="Baker S."/>
            <person name="Barry K."/>
            <person name="Bills G."/>
            <person name="Bluhm B."/>
            <person name="Cannon C."/>
            <person name="Castanera R."/>
            <person name="Culley D."/>
            <person name="Daum C."/>
            <person name="Ezra D."/>
            <person name="Gonzalez J."/>
            <person name="Henrissat B."/>
            <person name="Kuo A."/>
            <person name="Liang C."/>
            <person name="Lipzen A."/>
            <person name="Lutzoni F."/>
            <person name="Magnuson J."/>
            <person name="Mondo S."/>
            <person name="Nolan M."/>
            <person name="Ohm R."/>
            <person name="Pangilinan J."/>
            <person name="Park H.-J."/>
            <person name="Ramirez L."/>
            <person name="Alfaro M."/>
            <person name="Sun H."/>
            <person name="Tritt A."/>
            <person name="Yoshinaga Y."/>
            <person name="Zwiers L.-H."/>
            <person name="Turgeon B."/>
            <person name="Goodwin S."/>
            <person name="Spatafora J."/>
            <person name="Crous P."/>
            <person name="Grigoriev I."/>
        </authorList>
    </citation>
    <scope>NUCLEOTIDE SEQUENCE</scope>
    <source>
        <strain evidence="2">ATCC 74209</strain>
    </source>
</reference>
<dbReference type="OrthoDB" id="630895at2759"/>
<comment type="caution">
    <text evidence="2">The sequence shown here is derived from an EMBL/GenBank/DDBJ whole genome shotgun (WGS) entry which is preliminary data.</text>
</comment>
<dbReference type="Pfam" id="PF13302">
    <property type="entry name" value="Acetyltransf_3"/>
    <property type="match status" value="1"/>
</dbReference>
<dbReference type="Proteomes" id="UP000799536">
    <property type="component" value="Unassembled WGS sequence"/>
</dbReference>
<protein>
    <submittedName>
        <fullName evidence="2">Acyl-CoA N-acyltransferase</fullName>
    </submittedName>
</protein>
<gene>
    <name evidence="2" type="ORF">GQ43DRAFT_438065</name>
</gene>
<dbReference type="SUPFAM" id="SSF81301">
    <property type="entry name" value="Nucleotidyltransferase"/>
    <property type="match status" value="1"/>
</dbReference>
<accession>A0A9P4MV56</accession>
<dbReference type="SUPFAM" id="SSF55729">
    <property type="entry name" value="Acyl-CoA N-acyltransferases (Nat)"/>
    <property type="match status" value="1"/>
</dbReference>
<feature type="domain" description="N-acetyltransferase" evidence="1">
    <location>
        <begin position="192"/>
        <end position="360"/>
    </location>
</feature>
<evidence type="ECO:0000259" key="1">
    <source>
        <dbReference type="PROSITE" id="PS51186"/>
    </source>
</evidence>
<dbReference type="GO" id="GO:0016747">
    <property type="term" value="F:acyltransferase activity, transferring groups other than amino-acyl groups"/>
    <property type="evidence" value="ECO:0007669"/>
    <property type="project" value="InterPro"/>
</dbReference>
<dbReference type="Gene3D" id="3.40.630.30">
    <property type="match status" value="1"/>
</dbReference>
<dbReference type="InterPro" id="IPR000182">
    <property type="entry name" value="GNAT_dom"/>
</dbReference>
<dbReference type="InterPro" id="IPR043519">
    <property type="entry name" value="NT_sf"/>
</dbReference>
<proteinExistence type="predicted"/>